<keyword evidence="3" id="KW-1185">Reference proteome</keyword>
<dbReference type="Proteomes" id="UP000249526">
    <property type="component" value="Unassembled WGS sequence"/>
</dbReference>
<evidence type="ECO:0000256" key="1">
    <source>
        <dbReference type="SAM" id="MobiDB-lite"/>
    </source>
</evidence>
<dbReference type="GeneID" id="37158682"/>
<organism evidence="2 3">
    <name type="scientific">Aspergillus piperis CBS 112811</name>
    <dbReference type="NCBI Taxonomy" id="1448313"/>
    <lineage>
        <taxon>Eukaryota</taxon>
        <taxon>Fungi</taxon>
        <taxon>Dikarya</taxon>
        <taxon>Ascomycota</taxon>
        <taxon>Pezizomycotina</taxon>
        <taxon>Eurotiomycetes</taxon>
        <taxon>Eurotiomycetidae</taxon>
        <taxon>Eurotiales</taxon>
        <taxon>Aspergillaceae</taxon>
        <taxon>Aspergillus</taxon>
        <taxon>Aspergillus subgen. Circumdati</taxon>
    </lineage>
</organism>
<gene>
    <name evidence="2" type="ORF">BO85DRAFT_292675</name>
</gene>
<accession>A0A8G1VLP9</accession>
<evidence type="ECO:0000313" key="2">
    <source>
        <dbReference type="EMBL" id="RAH58039.1"/>
    </source>
</evidence>
<feature type="compositionally biased region" description="Basic residues" evidence="1">
    <location>
        <begin position="1"/>
        <end position="12"/>
    </location>
</feature>
<sequence length="113" mass="12796">MLSRREHMHMHHLLVSSPTRSRAFPTMQLAGDTDTHYRPDKEVDKPIMRRTAKRFACSRRHQAAAPAVRLDHRPQVECASINGRLCHPPAAAATVAVPRMSSLVQPNRQQTNQ</sequence>
<dbReference type="AlphaFoldDB" id="A0A8G1VLP9"/>
<protein>
    <submittedName>
        <fullName evidence="2">Uncharacterized protein</fullName>
    </submittedName>
</protein>
<dbReference type="EMBL" id="KZ825061">
    <property type="protein sequence ID" value="RAH58039.1"/>
    <property type="molecule type" value="Genomic_DNA"/>
</dbReference>
<proteinExistence type="predicted"/>
<dbReference type="RefSeq" id="XP_025515961.1">
    <property type="nucleotide sequence ID" value="XM_025655280.1"/>
</dbReference>
<reference evidence="2 3" key="1">
    <citation type="submission" date="2018-02" db="EMBL/GenBank/DDBJ databases">
        <title>The genomes of Aspergillus section Nigri reveals drivers in fungal speciation.</title>
        <authorList>
            <consortium name="DOE Joint Genome Institute"/>
            <person name="Vesth T.C."/>
            <person name="Nybo J."/>
            <person name="Theobald S."/>
            <person name="Brandl J."/>
            <person name="Frisvad J.C."/>
            <person name="Nielsen K.F."/>
            <person name="Lyhne E.K."/>
            <person name="Kogle M.E."/>
            <person name="Kuo A."/>
            <person name="Riley R."/>
            <person name="Clum A."/>
            <person name="Nolan M."/>
            <person name="Lipzen A."/>
            <person name="Salamov A."/>
            <person name="Henrissat B."/>
            <person name="Wiebenga A."/>
            <person name="De vries R.P."/>
            <person name="Grigoriev I.V."/>
            <person name="Mortensen U.H."/>
            <person name="Andersen M.R."/>
            <person name="Baker S.E."/>
        </authorList>
    </citation>
    <scope>NUCLEOTIDE SEQUENCE [LARGE SCALE GENOMIC DNA]</scope>
    <source>
        <strain evidence="2 3">CBS 112811</strain>
    </source>
</reference>
<evidence type="ECO:0000313" key="3">
    <source>
        <dbReference type="Proteomes" id="UP000249526"/>
    </source>
</evidence>
<name>A0A8G1VLP9_9EURO</name>
<feature type="region of interest" description="Disordered" evidence="1">
    <location>
        <begin position="1"/>
        <end position="23"/>
    </location>
</feature>